<accession>A0AAD8YLX9</accession>
<gene>
    <name evidence="7" type="ORF">QTG54_001675</name>
</gene>
<keyword evidence="7" id="KW-0808">Transferase</keyword>
<dbReference type="InterPro" id="IPR026050">
    <property type="entry name" value="C1GALT1/C1GALT1_chp1"/>
</dbReference>
<keyword evidence="8" id="KW-1185">Reference proteome</keyword>
<protein>
    <submittedName>
        <fullName evidence="7">Glycoprotein-N-acetylgalactosamine 3-beta-galactosyltransferase</fullName>
        <ecNumber evidence="7">2.4.1.122</ecNumber>
    </submittedName>
</protein>
<evidence type="ECO:0000256" key="6">
    <source>
        <dbReference type="ARBA" id="ARBA00023136"/>
    </source>
</evidence>
<dbReference type="EMBL" id="JATAAI010000002">
    <property type="protein sequence ID" value="KAK1747712.1"/>
    <property type="molecule type" value="Genomic_DNA"/>
</dbReference>
<keyword evidence="7" id="KW-0328">Glycosyltransferase</keyword>
<evidence type="ECO:0000256" key="3">
    <source>
        <dbReference type="ARBA" id="ARBA00022692"/>
    </source>
</evidence>
<sequence>MLTKKVFVDLPNHEAAEKRAEHGLAKKGRAKIFCLVYTIEKNHHTIPAIKETWGKKCDGFMVASTKTDRELGTVNIPHEGPEEYNNIWQKVRSMWSYVYDNYYEKYDWFHIGGDDLYLIVENLRLYLESEEIQLASNGGQYLPNGSEETQTPLFLGRRFAEGGSMDRIFISGGSGYTMNKATLKTLVVDGLPKCRPHMHTFSEDVMVANCLRQRNILPYDTKDEAGGERYMPFAPGHHLNYHPPANQRMTGIAIIVSIASGALITARQRVWPFIISRVI</sequence>
<name>A0AAD8YLX9_9STRA</name>
<dbReference type="PANTHER" id="PTHR23033">
    <property type="entry name" value="BETA1,3-GALACTOSYLTRANSFERASE"/>
    <property type="match status" value="1"/>
</dbReference>
<dbReference type="GO" id="GO:0016020">
    <property type="term" value="C:membrane"/>
    <property type="evidence" value="ECO:0007669"/>
    <property type="project" value="UniProtKB-SubCell"/>
</dbReference>
<reference evidence="7" key="1">
    <citation type="submission" date="2023-06" db="EMBL/GenBank/DDBJ databases">
        <title>Survivors Of The Sea: Transcriptome response of Skeletonema marinoi to long-term dormancy.</title>
        <authorList>
            <person name="Pinder M.I.M."/>
            <person name="Kourtchenko O."/>
            <person name="Robertson E.K."/>
            <person name="Larsson T."/>
            <person name="Maumus F."/>
            <person name="Osuna-Cruz C.M."/>
            <person name="Vancaester E."/>
            <person name="Stenow R."/>
            <person name="Vandepoele K."/>
            <person name="Ploug H."/>
            <person name="Bruchert V."/>
            <person name="Godhe A."/>
            <person name="Topel M."/>
        </authorList>
    </citation>
    <scope>NUCLEOTIDE SEQUENCE</scope>
    <source>
        <strain evidence="7">R05AC</strain>
    </source>
</reference>
<proteinExistence type="inferred from homology"/>
<comment type="caution">
    <text evidence="7">The sequence shown here is derived from an EMBL/GenBank/DDBJ whole genome shotgun (WGS) entry which is preliminary data.</text>
</comment>
<comment type="subcellular location">
    <subcellularLocation>
        <location evidence="1">Membrane</location>
        <topology evidence="1">Single-pass type II membrane protein</topology>
    </subcellularLocation>
</comment>
<keyword evidence="5" id="KW-1133">Transmembrane helix</keyword>
<dbReference type="EC" id="2.4.1.122" evidence="7"/>
<dbReference type="Proteomes" id="UP001224775">
    <property type="component" value="Unassembled WGS sequence"/>
</dbReference>
<evidence type="ECO:0000256" key="2">
    <source>
        <dbReference type="ARBA" id="ARBA00006462"/>
    </source>
</evidence>
<dbReference type="Gene3D" id="3.90.550.50">
    <property type="match status" value="1"/>
</dbReference>
<keyword evidence="3" id="KW-0812">Transmembrane</keyword>
<evidence type="ECO:0000313" key="7">
    <source>
        <dbReference type="EMBL" id="KAK1747712.1"/>
    </source>
</evidence>
<dbReference type="GO" id="GO:0016263">
    <property type="term" value="F:glycoprotein-N-acetylgalactosamine 3-beta-galactosyltransferase activity"/>
    <property type="evidence" value="ECO:0007669"/>
    <property type="project" value="UniProtKB-EC"/>
</dbReference>
<comment type="similarity">
    <text evidence="2">Belongs to the glycosyltransferase 31 family. Beta3-Gal-T subfamily.</text>
</comment>
<evidence type="ECO:0000256" key="4">
    <source>
        <dbReference type="ARBA" id="ARBA00022968"/>
    </source>
</evidence>
<evidence type="ECO:0000256" key="1">
    <source>
        <dbReference type="ARBA" id="ARBA00004606"/>
    </source>
</evidence>
<dbReference type="PANTHER" id="PTHR23033:SF14">
    <property type="entry name" value="GLYCOPROTEIN-N-ACETYLGALACTOSAMINE 3-BETA-GALACTOSYLTRANSFERASE 1-RELATED"/>
    <property type="match status" value="1"/>
</dbReference>
<keyword evidence="6" id="KW-0472">Membrane</keyword>
<organism evidence="7 8">
    <name type="scientific">Skeletonema marinoi</name>
    <dbReference type="NCBI Taxonomy" id="267567"/>
    <lineage>
        <taxon>Eukaryota</taxon>
        <taxon>Sar</taxon>
        <taxon>Stramenopiles</taxon>
        <taxon>Ochrophyta</taxon>
        <taxon>Bacillariophyta</taxon>
        <taxon>Coscinodiscophyceae</taxon>
        <taxon>Thalassiosirophycidae</taxon>
        <taxon>Thalassiosirales</taxon>
        <taxon>Skeletonemataceae</taxon>
        <taxon>Skeletonema</taxon>
        <taxon>Skeletonema marinoi-dohrnii complex</taxon>
    </lineage>
</organism>
<evidence type="ECO:0000256" key="5">
    <source>
        <dbReference type="ARBA" id="ARBA00022989"/>
    </source>
</evidence>
<dbReference type="AlphaFoldDB" id="A0AAD8YLX9"/>
<evidence type="ECO:0000313" key="8">
    <source>
        <dbReference type="Proteomes" id="UP001224775"/>
    </source>
</evidence>
<keyword evidence="4" id="KW-0735">Signal-anchor</keyword>